<dbReference type="Gene3D" id="1.50.10.10">
    <property type="match status" value="1"/>
</dbReference>
<dbReference type="Pfam" id="PF02927">
    <property type="entry name" value="CelD_N"/>
    <property type="match status" value="1"/>
</dbReference>
<evidence type="ECO:0000259" key="6">
    <source>
        <dbReference type="Pfam" id="PF02927"/>
    </source>
</evidence>
<evidence type="ECO:0000313" key="8">
    <source>
        <dbReference type="Proteomes" id="UP000008718"/>
    </source>
</evidence>
<dbReference type="InterPro" id="IPR001701">
    <property type="entry name" value="Glyco_hydro_9"/>
</dbReference>
<dbReference type="eggNOG" id="ENOG502Z891">
    <property type="taxonomic scope" value="Bacteria"/>
</dbReference>
<feature type="domain" description="Cellulase Ig-like" evidence="6">
    <location>
        <begin position="287"/>
        <end position="368"/>
    </location>
</feature>
<dbReference type="InterPro" id="IPR013783">
    <property type="entry name" value="Ig-like_fold"/>
</dbReference>
<comment type="similarity">
    <text evidence="1">Belongs to the glycosyl hydrolase 9 (cellulase E) family.</text>
</comment>
<evidence type="ECO:0000256" key="2">
    <source>
        <dbReference type="ARBA" id="ARBA00023277"/>
    </source>
</evidence>
<dbReference type="GO" id="GO:0000272">
    <property type="term" value="P:polysaccharide catabolic process"/>
    <property type="evidence" value="ECO:0007669"/>
    <property type="project" value="UniProtKB-KW"/>
</dbReference>
<evidence type="ECO:0000313" key="7">
    <source>
        <dbReference type="EMBL" id="ADQ78825.1"/>
    </source>
</evidence>
<feature type="domain" description="Glycoside hydrolase family 9" evidence="5">
    <location>
        <begin position="451"/>
        <end position="856"/>
    </location>
</feature>
<keyword evidence="8" id="KW-1185">Reference proteome</keyword>
<dbReference type="InterPro" id="IPR014756">
    <property type="entry name" value="Ig_E-set"/>
</dbReference>
<organism evidence="7 8">
    <name type="scientific">Paludibacter propionicigenes (strain DSM 17365 / JCM 13257 / WB4)</name>
    <dbReference type="NCBI Taxonomy" id="694427"/>
    <lineage>
        <taxon>Bacteria</taxon>
        <taxon>Pseudomonadati</taxon>
        <taxon>Bacteroidota</taxon>
        <taxon>Bacteroidia</taxon>
        <taxon>Bacteroidales</taxon>
        <taxon>Paludibacteraceae</taxon>
        <taxon>Paludibacter</taxon>
    </lineage>
</organism>
<dbReference type="InterPro" id="IPR012341">
    <property type="entry name" value="6hp_glycosidase-like_sf"/>
</dbReference>
<dbReference type="Proteomes" id="UP000008718">
    <property type="component" value="Chromosome"/>
</dbReference>
<keyword evidence="4" id="KW-0732">Signal</keyword>
<name>E4T281_PALPW</name>
<evidence type="ECO:0000259" key="5">
    <source>
        <dbReference type="Pfam" id="PF00759"/>
    </source>
</evidence>
<protein>
    <submittedName>
        <fullName evidence="7">Glycoside hydrolase family 9</fullName>
    </submittedName>
</protein>
<keyword evidence="7" id="KW-0378">Hydrolase</keyword>
<dbReference type="RefSeq" id="WP_013444194.1">
    <property type="nucleotide sequence ID" value="NC_014734.1"/>
</dbReference>
<dbReference type="SUPFAM" id="SSF48208">
    <property type="entry name" value="Six-hairpin glycosidases"/>
    <property type="match status" value="1"/>
</dbReference>
<feature type="signal peptide" evidence="4">
    <location>
        <begin position="1"/>
        <end position="24"/>
    </location>
</feature>
<evidence type="ECO:0000256" key="1">
    <source>
        <dbReference type="ARBA" id="ARBA00007072"/>
    </source>
</evidence>
<dbReference type="HOGENOM" id="CLU_340062_0_0_10"/>
<accession>E4T281</accession>
<proteinExistence type="inferred from homology"/>
<dbReference type="InterPro" id="IPR008928">
    <property type="entry name" value="6-hairpin_glycosidase_sf"/>
</dbReference>
<dbReference type="SUPFAM" id="SSF81296">
    <property type="entry name" value="E set domains"/>
    <property type="match status" value="1"/>
</dbReference>
<sequence>MKKSNQYVGKALFVFLLVVFQALAVSAQQSAFKLNELGVFKKHGVDLMIYNDSYNAGGFFDEKVNGIEMIQHGVRTVTGGAVRLSPTPEQWDLVPVVTSRVIDAKSNTALITLFYKEFNFTSKIKVEGKDNGCLITVILDQPLPKKLEGKASMNIEFLPAVYFKKTYLMDNQVGIFPQVAAGQMIAEPFSEKIPQFNNLLTSERFGNTYAKPTPFAQGKKLVLSPDDPKSLVSIASSTGEIGLVDGRNLASNGWLVVREVIPAGKTGNVVQWSFTPNSVDGWIKEPVISHSQVGYHPDQQKVAVIEIDPNDKALPTAILYRMDEDGKQVKVLEGNLANAGKFMRYNYFKFDFSSVKQPGIYKIQYGTYASEPFPVGKNVYDNIWHPTLDTWLPVQMDHMFVKEAYRVWHGNPHQDDALQAPTDTLIHDGYRMGHTTGTKYKPYEHIPGLNIGGWFDAGDFDIQTGSHNTVIGYLVSAWEDLKIMRDETMVDKDRKYVAIHHPDGVPDILQQIEHGSLALVAQFRAFGHAIRGIVQPHLWQYNMIGDAGNLTDGLIYNPNLKPFQKDGFTSGTMDDRWAFTTSSPSGDIGSAIALAAAGRALKSYNDSLSAECLAIATKVWNENVAKKTENQNSGDMADFPVDFRRSMSVGQEANLTIELLLATKDKKYSDYLTKIWPAVKNNLGAGRRMSFGAGSMRTLLKAIPYMKDDYKNDLRLQAINTSKQLDSISTTNPYGVPLGQGGFYSQGGNFAMVDWSLNNAKLHQYFPDIISKEYAIRGLNYVLGCHPASSISFVSGVGVNSKRVTYGNNRADFTSIPGGMVPGNYLIKPDFYENQENWPFIWYENEVVVDGCAGYIYLSALVNDILQKETGK</sequence>
<keyword evidence="2" id="KW-0119">Carbohydrate metabolism</keyword>
<reference evidence="7 8" key="2">
    <citation type="journal article" date="2011" name="Stand. Genomic Sci.">
        <title>Complete genome sequence of Paludibacter propionicigenes type strain (WB4).</title>
        <authorList>
            <person name="Gronow S."/>
            <person name="Munk C."/>
            <person name="Lapidus A."/>
            <person name="Nolan M."/>
            <person name="Lucas S."/>
            <person name="Hammon N."/>
            <person name="Deshpande S."/>
            <person name="Cheng J.F."/>
            <person name="Tapia R."/>
            <person name="Han C."/>
            <person name="Goodwin L."/>
            <person name="Pitluck S."/>
            <person name="Liolios K."/>
            <person name="Ivanova N."/>
            <person name="Mavromatis K."/>
            <person name="Mikhailova N."/>
            <person name="Pati A."/>
            <person name="Chen A."/>
            <person name="Palaniappan K."/>
            <person name="Land M."/>
            <person name="Hauser L."/>
            <person name="Chang Y.J."/>
            <person name="Jeffries C.D."/>
            <person name="Brambilla E."/>
            <person name="Rohde M."/>
            <person name="Goker M."/>
            <person name="Detter J.C."/>
            <person name="Woyke T."/>
            <person name="Bristow J."/>
            <person name="Eisen J.A."/>
            <person name="Markowitz V."/>
            <person name="Hugenholtz P."/>
            <person name="Kyrpides N.C."/>
            <person name="Klenk H.P."/>
        </authorList>
    </citation>
    <scope>NUCLEOTIDE SEQUENCE [LARGE SCALE GENOMIC DNA]</scope>
    <source>
        <strain evidence="8">DSM 17365 / JCM 13257 / WB4</strain>
    </source>
</reference>
<feature type="chain" id="PRO_5003189041" evidence="4">
    <location>
        <begin position="25"/>
        <end position="872"/>
    </location>
</feature>
<dbReference type="GO" id="GO:0008810">
    <property type="term" value="F:cellulase activity"/>
    <property type="evidence" value="ECO:0007669"/>
    <property type="project" value="InterPro"/>
</dbReference>
<dbReference type="STRING" id="694427.Palpr_0669"/>
<keyword evidence="3" id="KW-0624">Polysaccharide degradation</keyword>
<dbReference type="CAZy" id="GH9">
    <property type="family name" value="Glycoside Hydrolase Family 9"/>
</dbReference>
<reference key="1">
    <citation type="submission" date="2010-11" db="EMBL/GenBank/DDBJ databases">
        <title>The complete genome of Paludibacter propionicigenes DSM 17365.</title>
        <authorList>
            <consortium name="US DOE Joint Genome Institute (JGI-PGF)"/>
            <person name="Lucas S."/>
            <person name="Copeland A."/>
            <person name="Lapidus A."/>
            <person name="Bruce D."/>
            <person name="Goodwin L."/>
            <person name="Pitluck S."/>
            <person name="Kyrpides N."/>
            <person name="Mavromatis K."/>
            <person name="Ivanova N."/>
            <person name="Munk A.C."/>
            <person name="Brettin T."/>
            <person name="Detter J.C."/>
            <person name="Han C."/>
            <person name="Tapia R."/>
            <person name="Land M."/>
            <person name="Hauser L."/>
            <person name="Markowitz V."/>
            <person name="Cheng J.-F."/>
            <person name="Hugenholtz P."/>
            <person name="Woyke T."/>
            <person name="Wu D."/>
            <person name="Gronow S."/>
            <person name="Wellnitz S."/>
            <person name="Brambilla E."/>
            <person name="Klenk H.-P."/>
            <person name="Eisen J.A."/>
        </authorList>
    </citation>
    <scope>NUCLEOTIDE SEQUENCE</scope>
    <source>
        <strain>WB4</strain>
    </source>
</reference>
<evidence type="ECO:0000256" key="4">
    <source>
        <dbReference type="SAM" id="SignalP"/>
    </source>
</evidence>
<dbReference type="KEGG" id="ppn:Palpr_0669"/>
<dbReference type="Gene3D" id="2.60.40.10">
    <property type="entry name" value="Immunoglobulins"/>
    <property type="match status" value="1"/>
</dbReference>
<dbReference type="AlphaFoldDB" id="E4T281"/>
<dbReference type="EMBL" id="CP002345">
    <property type="protein sequence ID" value="ADQ78825.1"/>
    <property type="molecule type" value="Genomic_DNA"/>
</dbReference>
<dbReference type="CDD" id="cd02850">
    <property type="entry name" value="E_set_Cellulase_N"/>
    <property type="match status" value="1"/>
</dbReference>
<dbReference type="OrthoDB" id="5936802at2"/>
<evidence type="ECO:0000256" key="3">
    <source>
        <dbReference type="ARBA" id="ARBA00023326"/>
    </source>
</evidence>
<dbReference type="Pfam" id="PF00759">
    <property type="entry name" value="Glyco_hydro_9"/>
    <property type="match status" value="1"/>
</dbReference>
<gene>
    <name evidence="7" type="ordered locus">Palpr_0669</name>
</gene>
<dbReference type="InterPro" id="IPR004197">
    <property type="entry name" value="Cellulase_Ig-like"/>
</dbReference>